<dbReference type="InterPro" id="IPR027005">
    <property type="entry name" value="PMT-like"/>
</dbReference>
<feature type="transmembrane region" description="Helical" evidence="1">
    <location>
        <begin position="202"/>
        <end position="221"/>
    </location>
</feature>
<sequence>MRASSSRYQPRHAKPARNSWGHAGDDNRSLPNHESAPTRFWRHHRTWIATCLVALLGGFLRFFRLDEPHAVIFDETYYVKDAWTMLMTGEPRNWPESIAAPGGDLTPDQLFAQGDTNQWLPSAEYVVHPPVGKWFIALGLKLFGGASNPFAWRAAVAIAGTIAIVLLMRVTLRLFHNLSVAVLAGVLMSIDGVGITLSRTGLLDNFIMVLALGAFALLLLHRDRSRRLLMRTSMLPSANASASPKPPRLWFSRYRVGAAVLLGLATGVKWSGIYFLAAFCVLTVVWDALLVREFGYGRWFANGFVQALLTACYMVPIWFATYVAGWTSWFMHSDSYMHNWAATHPGEGVTWLPEGLRSFVQYHAQMWRFHTTLDSWHPYKANPLTWPLQIRPTSFYWEKLAGHPGLCALSPDSQCVAAVTSLGNPLIWWLASLCVILGIIIAIIKRGDWRIWAVLIGLIGGWLPWAQYIHRTTFTFYSVVILPWMILAICYVFNEIRRAADRALWNTTLACLIIVCSAVSVFFYPIWTAMPVPYHFWLSHMWLQSWI</sequence>
<dbReference type="eggNOG" id="COG1928">
    <property type="taxonomic scope" value="Bacteria"/>
</dbReference>
<evidence type="ECO:0000256" key="2">
    <source>
        <dbReference type="SAM" id="MobiDB-lite"/>
    </source>
</evidence>
<comment type="pathway">
    <text evidence="1">Protein modification; protein glycosylation.</text>
</comment>
<name>A0A087B824_9BIFI</name>
<dbReference type="Proteomes" id="UP000029052">
    <property type="component" value="Unassembled WGS sequence"/>
</dbReference>
<keyword evidence="1 5" id="KW-0328">Glycosyltransferase</keyword>
<protein>
    <recommendedName>
        <fullName evidence="1">Polyprenol-phosphate-mannose--protein mannosyltransferase</fullName>
        <ecNumber evidence="1">2.4.1.-</ecNumber>
    </recommendedName>
</protein>
<dbReference type="RefSeq" id="WP_022860163.1">
    <property type="nucleotide sequence ID" value="NZ_JGZB01000011.1"/>
</dbReference>
<dbReference type="EC" id="2.4.1.-" evidence="1"/>
<keyword evidence="1" id="KW-1133">Transmembrane helix</keyword>
<dbReference type="PANTHER" id="PTHR10050">
    <property type="entry name" value="DOLICHYL-PHOSPHATE-MANNOSE--PROTEIN MANNOSYLTRANSFERASE"/>
    <property type="match status" value="1"/>
</dbReference>
<feature type="transmembrane region" description="Helical" evidence="1">
    <location>
        <begin position="451"/>
        <end position="468"/>
    </location>
</feature>
<feature type="domain" description="Glycosyltransferase RgtA/B/C/D-like" evidence="3">
    <location>
        <begin position="128"/>
        <end position="225"/>
    </location>
</feature>
<dbReference type="InterPro" id="IPR032421">
    <property type="entry name" value="PMT_4TMC"/>
</dbReference>
<keyword evidence="6" id="KW-1185">Reference proteome</keyword>
<dbReference type="Pfam" id="PF16192">
    <property type="entry name" value="PMT_4TMC"/>
    <property type="match status" value="1"/>
</dbReference>
<feature type="transmembrane region" description="Helical" evidence="1">
    <location>
        <begin position="474"/>
        <end position="493"/>
    </location>
</feature>
<feature type="transmembrane region" description="Helical" evidence="1">
    <location>
        <begin position="426"/>
        <end position="444"/>
    </location>
</feature>
<comment type="caution">
    <text evidence="5">The sequence shown here is derived from an EMBL/GenBank/DDBJ whole genome shotgun (WGS) entry which is preliminary data.</text>
</comment>
<evidence type="ECO:0000313" key="6">
    <source>
        <dbReference type="Proteomes" id="UP000029052"/>
    </source>
</evidence>
<evidence type="ECO:0000256" key="1">
    <source>
        <dbReference type="RuleBase" id="RU367007"/>
    </source>
</evidence>
<organism evidence="5 6">
    <name type="scientific">Bifidobacterium magnum</name>
    <dbReference type="NCBI Taxonomy" id="1692"/>
    <lineage>
        <taxon>Bacteria</taxon>
        <taxon>Bacillati</taxon>
        <taxon>Actinomycetota</taxon>
        <taxon>Actinomycetes</taxon>
        <taxon>Bifidobacteriales</taxon>
        <taxon>Bifidobacteriaceae</taxon>
        <taxon>Bifidobacterium</taxon>
    </lineage>
</organism>
<dbReference type="GO" id="GO:0005886">
    <property type="term" value="C:plasma membrane"/>
    <property type="evidence" value="ECO:0007669"/>
    <property type="project" value="UniProtKB-SubCell"/>
</dbReference>
<feature type="transmembrane region" description="Helical" evidence="1">
    <location>
        <begin position="273"/>
        <end position="291"/>
    </location>
</feature>
<feature type="transmembrane region" description="Helical" evidence="1">
    <location>
        <begin position="303"/>
        <end position="324"/>
    </location>
</feature>
<gene>
    <name evidence="5" type="ORF">BMAGN_1388</name>
</gene>
<accession>A0A087B824</accession>
<feature type="transmembrane region" description="Helical" evidence="1">
    <location>
        <begin position="250"/>
        <end position="267"/>
    </location>
</feature>
<dbReference type="Pfam" id="PF13231">
    <property type="entry name" value="PMT_2"/>
    <property type="match status" value="1"/>
</dbReference>
<comment type="function">
    <text evidence="1">Protein O-mannosyltransferase that catalyzes the transfer of a single mannose residue from a polyprenol phospho-mannosyl lipidic donor to the hydroxyl group of selected serine and threonine residues in acceptor proteins.</text>
</comment>
<feature type="transmembrane region" description="Helical" evidence="1">
    <location>
        <begin position="174"/>
        <end position="196"/>
    </location>
</feature>
<evidence type="ECO:0000259" key="3">
    <source>
        <dbReference type="Pfam" id="PF13231"/>
    </source>
</evidence>
<feature type="transmembrane region" description="Helical" evidence="1">
    <location>
        <begin position="150"/>
        <end position="167"/>
    </location>
</feature>
<dbReference type="STRING" id="1692.BMAGN_1388"/>
<comment type="similarity">
    <text evidence="1">Belongs to the glycosyltransferase 39 family.</text>
</comment>
<feature type="region of interest" description="Disordered" evidence="2">
    <location>
        <begin position="1"/>
        <end position="32"/>
    </location>
</feature>
<dbReference type="PANTHER" id="PTHR10050:SF46">
    <property type="entry name" value="PROTEIN O-MANNOSYL-TRANSFERASE 2"/>
    <property type="match status" value="1"/>
</dbReference>
<comment type="subcellular location">
    <subcellularLocation>
        <location evidence="1">Cell membrane</location>
    </subcellularLocation>
</comment>
<evidence type="ECO:0000313" key="5">
    <source>
        <dbReference type="EMBL" id="KFI67174.1"/>
    </source>
</evidence>
<feature type="transmembrane region" description="Helical" evidence="1">
    <location>
        <begin position="46"/>
        <end position="63"/>
    </location>
</feature>
<keyword evidence="1" id="KW-0472">Membrane</keyword>
<reference evidence="5 6" key="1">
    <citation type="submission" date="2014-03" db="EMBL/GenBank/DDBJ databases">
        <title>Genomics of Bifidobacteria.</title>
        <authorList>
            <person name="Ventura M."/>
            <person name="Milani C."/>
            <person name="Lugli G.A."/>
        </authorList>
    </citation>
    <scope>NUCLEOTIDE SEQUENCE [LARGE SCALE GENOMIC DNA]</scope>
    <source>
        <strain evidence="5 6">LMG 11591</strain>
    </source>
</reference>
<dbReference type="UniPathway" id="UPA00378"/>
<dbReference type="GO" id="GO:0004169">
    <property type="term" value="F:dolichyl-phosphate-mannose-protein mannosyltransferase activity"/>
    <property type="evidence" value="ECO:0007669"/>
    <property type="project" value="UniProtKB-UniRule"/>
</dbReference>
<feature type="domain" description="Protein O-mannosyl-transferase C-terminal four TM" evidence="4">
    <location>
        <begin position="356"/>
        <end position="546"/>
    </location>
</feature>
<dbReference type="AlphaFoldDB" id="A0A087B824"/>
<keyword evidence="1" id="KW-0812">Transmembrane</keyword>
<dbReference type="EMBL" id="JGZB01000011">
    <property type="protein sequence ID" value="KFI67174.1"/>
    <property type="molecule type" value="Genomic_DNA"/>
</dbReference>
<feature type="transmembrane region" description="Helical" evidence="1">
    <location>
        <begin position="505"/>
        <end position="527"/>
    </location>
</feature>
<dbReference type="InterPro" id="IPR038731">
    <property type="entry name" value="RgtA/B/C-like"/>
</dbReference>
<keyword evidence="1 5" id="KW-0808">Transferase</keyword>
<keyword evidence="1" id="KW-1003">Cell membrane</keyword>
<evidence type="ECO:0000259" key="4">
    <source>
        <dbReference type="Pfam" id="PF16192"/>
    </source>
</evidence>
<proteinExistence type="inferred from homology"/>